<keyword evidence="3" id="KW-1185">Reference proteome</keyword>
<organism evidence="2 3">
    <name type="scientific">Thermohalobacter berrensis</name>
    <dbReference type="NCBI Taxonomy" id="99594"/>
    <lineage>
        <taxon>Bacteria</taxon>
        <taxon>Bacillati</taxon>
        <taxon>Bacillota</taxon>
        <taxon>Tissierellia</taxon>
        <taxon>Tissierellales</taxon>
        <taxon>Thermohalobacteraceae</taxon>
        <taxon>Thermohalobacter</taxon>
    </lineage>
</organism>
<evidence type="ECO:0000313" key="2">
    <source>
        <dbReference type="EMBL" id="RKD29034.1"/>
    </source>
</evidence>
<name>A0A419SUY7_9FIRM</name>
<dbReference type="Proteomes" id="UP000284177">
    <property type="component" value="Unassembled WGS sequence"/>
</dbReference>
<accession>A0A419SUY7</accession>
<feature type="compositionally biased region" description="Basic and acidic residues" evidence="1">
    <location>
        <begin position="1"/>
        <end position="12"/>
    </location>
</feature>
<sequence>MGNLNDHQRQFRPENGQDPIVSTYNREKYPIIERETNAFFFPWSMQRDVDAIDSMRFYTEVTAHTEQRGIEGIPASPKNMKNTRLR</sequence>
<evidence type="ECO:0000313" key="3">
    <source>
        <dbReference type="Proteomes" id="UP000284177"/>
    </source>
</evidence>
<proteinExistence type="predicted"/>
<evidence type="ECO:0000256" key="1">
    <source>
        <dbReference type="SAM" id="MobiDB-lite"/>
    </source>
</evidence>
<dbReference type="OrthoDB" id="1754972at2"/>
<dbReference type="EMBL" id="MCIB01000039">
    <property type="protein sequence ID" value="RKD29034.1"/>
    <property type="molecule type" value="Genomic_DNA"/>
</dbReference>
<feature type="region of interest" description="Disordered" evidence="1">
    <location>
        <begin position="64"/>
        <end position="86"/>
    </location>
</feature>
<gene>
    <name evidence="2" type="ORF">BET03_06730</name>
</gene>
<feature type="region of interest" description="Disordered" evidence="1">
    <location>
        <begin position="1"/>
        <end position="22"/>
    </location>
</feature>
<dbReference type="AlphaFoldDB" id="A0A419SUY7"/>
<reference evidence="2 3" key="1">
    <citation type="submission" date="2016-08" db="EMBL/GenBank/DDBJ databases">
        <title>Novel Firmicutes and Novel Genomes.</title>
        <authorList>
            <person name="Poppleton D.I."/>
            <person name="Gribaldo S."/>
        </authorList>
    </citation>
    <scope>NUCLEOTIDE SEQUENCE [LARGE SCALE GENOMIC DNA]</scope>
    <source>
        <strain evidence="2 3">CTT3</strain>
    </source>
</reference>
<dbReference type="RefSeq" id="WP_120170694.1">
    <property type="nucleotide sequence ID" value="NZ_MCIB01000039.1"/>
</dbReference>
<protein>
    <submittedName>
        <fullName evidence="2">Uncharacterized protein</fullName>
    </submittedName>
</protein>
<comment type="caution">
    <text evidence="2">The sequence shown here is derived from an EMBL/GenBank/DDBJ whole genome shotgun (WGS) entry which is preliminary data.</text>
</comment>